<evidence type="ECO:0000256" key="5">
    <source>
        <dbReference type="ARBA" id="ARBA00023002"/>
    </source>
</evidence>
<evidence type="ECO:0000256" key="4">
    <source>
        <dbReference type="ARBA" id="ARBA00022827"/>
    </source>
</evidence>
<dbReference type="SUPFAM" id="SSF56176">
    <property type="entry name" value="FAD-binding/transporter-associated domain-like"/>
    <property type="match status" value="1"/>
</dbReference>
<dbReference type="Pfam" id="PF08031">
    <property type="entry name" value="BBE"/>
    <property type="match status" value="1"/>
</dbReference>
<accession>A0ABR9KCX5</accession>
<protein>
    <submittedName>
        <fullName evidence="7">FAD/FMN-containing dehydrogenase</fullName>
    </submittedName>
</protein>
<comment type="cofactor">
    <cofactor evidence="1">
        <name>FAD</name>
        <dbReference type="ChEBI" id="CHEBI:57692"/>
    </cofactor>
</comment>
<dbReference type="InterPro" id="IPR006094">
    <property type="entry name" value="Oxid_FAD_bind_N"/>
</dbReference>
<keyword evidence="4" id="KW-0274">FAD</keyword>
<dbReference type="RefSeq" id="WP_192775057.1">
    <property type="nucleotide sequence ID" value="NZ_BAAASY010000027.1"/>
</dbReference>
<evidence type="ECO:0000256" key="3">
    <source>
        <dbReference type="ARBA" id="ARBA00022630"/>
    </source>
</evidence>
<dbReference type="PANTHER" id="PTHR42973">
    <property type="entry name" value="BINDING OXIDOREDUCTASE, PUTATIVE (AFU_ORTHOLOGUE AFUA_1G17690)-RELATED"/>
    <property type="match status" value="1"/>
</dbReference>
<dbReference type="PROSITE" id="PS51387">
    <property type="entry name" value="FAD_PCMH"/>
    <property type="match status" value="1"/>
</dbReference>
<proteinExistence type="inferred from homology"/>
<dbReference type="Gene3D" id="3.30.465.10">
    <property type="match status" value="1"/>
</dbReference>
<evidence type="ECO:0000256" key="1">
    <source>
        <dbReference type="ARBA" id="ARBA00001974"/>
    </source>
</evidence>
<evidence type="ECO:0000256" key="2">
    <source>
        <dbReference type="ARBA" id="ARBA00005466"/>
    </source>
</evidence>
<organism evidence="7 8">
    <name type="scientific">Nonomuraea africana</name>
    <dbReference type="NCBI Taxonomy" id="46171"/>
    <lineage>
        <taxon>Bacteria</taxon>
        <taxon>Bacillati</taxon>
        <taxon>Actinomycetota</taxon>
        <taxon>Actinomycetes</taxon>
        <taxon>Streptosporangiales</taxon>
        <taxon>Streptosporangiaceae</taxon>
        <taxon>Nonomuraea</taxon>
    </lineage>
</organism>
<evidence type="ECO:0000259" key="6">
    <source>
        <dbReference type="PROSITE" id="PS51387"/>
    </source>
</evidence>
<dbReference type="Gene3D" id="3.30.43.10">
    <property type="entry name" value="Uridine Diphospho-n-acetylenolpyruvylglucosamine Reductase, domain 2"/>
    <property type="match status" value="1"/>
</dbReference>
<keyword evidence="3" id="KW-0285">Flavoprotein</keyword>
<dbReference type="InterPro" id="IPR016167">
    <property type="entry name" value="FAD-bd_PCMH_sub1"/>
</dbReference>
<dbReference type="EMBL" id="JADBEF010000001">
    <property type="protein sequence ID" value="MBE1559861.1"/>
    <property type="molecule type" value="Genomic_DNA"/>
</dbReference>
<reference evidence="7 8" key="1">
    <citation type="submission" date="2020-10" db="EMBL/GenBank/DDBJ databases">
        <title>Sequencing the genomes of 1000 actinobacteria strains.</title>
        <authorList>
            <person name="Klenk H.-P."/>
        </authorList>
    </citation>
    <scope>NUCLEOTIDE SEQUENCE [LARGE SCALE GENOMIC DNA]</scope>
    <source>
        <strain evidence="7 8">DSM 43748</strain>
    </source>
</reference>
<evidence type="ECO:0000313" key="8">
    <source>
        <dbReference type="Proteomes" id="UP000661607"/>
    </source>
</evidence>
<name>A0ABR9KCX5_9ACTN</name>
<dbReference type="InterPro" id="IPR016169">
    <property type="entry name" value="FAD-bd_PCMH_sub2"/>
</dbReference>
<dbReference type="Pfam" id="PF01565">
    <property type="entry name" value="FAD_binding_4"/>
    <property type="match status" value="1"/>
</dbReference>
<dbReference type="InterPro" id="IPR050416">
    <property type="entry name" value="FAD-linked_Oxidoreductase"/>
</dbReference>
<comment type="caution">
    <text evidence="7">The sequence shown here is derived from an EMBL/GenBank/DDBJ whole genome shotgun (WGS) entry which is preliminary data.</text>
</comment>
<dbReference type="InterPro" id="IPR012951">
    <property type="entry name" value="BBE"/>
</dbReference>
<dbReference type="Gene3D" id="3.40.462.20">
    <property type="match status" value="1"/>
</dbReference>
<dbReference type="PANTHER" id="PTHR42973:SF39">
    <property type="entry name" value="FAD-BINDING PCMH-TYPE DOMAIN-CONTAINING PROTEIN"/>
    <property type="match status" value="1"/>
</dbReference>
<comment type="similarity">
    <text evidence="2">Belongs to the oxygen-dependent FAD-linked oxidoreductase family.</text>
</comment>
<dbReference type="InterPro" id="IPR036318">
    <property type="entry name" value="FAD-bd_PCMH-like_sf"/>
</dbReference>
<keyword evidence="5" id="KW-0560">Oxidoreductase</keyword>
<gene>
    <name evidence="7" type="ORF">H4W81_002640</name>
</gene>
<dbReference type="InterPro" id="IPR016166">
    <property type="entry name" value="FAD-bd_PCMH"/>
</dbReference>
<keyword evidence="8" id="KW-1185">Reference proteome</keyword>
<feature type="domain" description="FAD-binding PCMH-type" evidence="6">
    <location>
        <begin position="32"/>
        <end position="199"/>
    </location>
</feature>
<sequence>MDNRLRDLVEGAVHTPGDERYEAERLPWNRLIDPRPAVVVEAASPGDVRAALLVAREHGMPFAVQSTGHGTLVPADGGVLVKTTPMASVRVDPERRTARAQAGAIWSDVIAAAAPYGLAPVSGTPAIGITGYTLGGGTGWLSRLHGYAADNLLSADVVTAEGQCLTVSAEAHPDLFWALRGGGGNFAVVTALEFRLHPVGEVHAGMALFPIERAADTLARYREWALSEPDELNTSVIVMRGPGSGWTLAVRAFRAGGDGRALESLLEVAGPALGGGFAAMSFAEAATAFGGPPPPPMAVLQHLDLLEEVSDEAIETIVKSADEPLTAIEVRHWGGAMARPAPDAGPVGHRQAPFSVIATSVLDGSREREEVAERQRAVARALRPHATGGSFLNFLTDPGLTATAYSAADFARLGEVKRAWDPDNVLGHTHNIAPA</sequence>
<evidence type="ECO:0000313" key="7">
    <source>
        <dbReference type="EMBL" id="MBE1559861.1"/>
    </source>
</evidence>
<dbReference type="Proteomes" id="UP000661607">
    <property type="component" value="Unassembled WGS sequence"/>
</dbReference>